<dbReference type="Proteomes" id="UP000027120">
    <property type="component" value="Unassembled WGS sequence"/>
</dbReference>
<dbReference type="InterPro" id="IPR050148">
    <property type="entry name" value="Terpene_synthase-like"/>
</dbReference>
<evidence type="ECO:0000313" key="5">
    <source>
        <dbReference type="EMBL" id="KDO45656.1"/>
    </source>
</evidence>
<comment type="cofactor">
    <cofactor evidence="1">
        <name>Mg(2+)</name>
        <dbReference type="ChEBI" id="CHEBI:18420"/>
    </cofactor>
</comment>
<dbReference type="GO" id="GO:0010333">
    <property type="term" value="F:terpene synthase activity"/>
    <property type="evidence" value="ECO:0007669"/>
    <property type="project" value="InterPro"/>
</dbReference>
<dbReference type="FunFam" id="1.50.10.130:FF:000001">
    <property type="entry name" value="Isoprene synthase, chloroplastic"/>
    <property type="match status" value="1"/>
</dbReference>
<organism evidence="5 6">
    <name type="scientific">Citrus sinensis</name>
    <name type="common">Sweet orange</name>
    <name type="synonym">Citrus aurantium var. sinensis</name>
    <dbReference type="NCBI Taxonomy" id="2711"/>
    <lineage>
        <taxon>Eukaryota</taxon>
        <taxon>Viridiplantae</taxon>
        <taxon>Streptophyta</taxon>
        <taxon>Embryophyta</taxon>
        <taxon>Tracheophyta</taxon>
        <taxon>Spermatophyta</taxon>
        <taxon>Magnoliopsida</taxon>
        <taxon>eudicotyledons</taxon>
        <taxon>Gunneridae</taxon>
        <taxon>Pentapetalae</taxon>
        <taxon>rosids</taxon>
        <taxon>malvids</taxon>
        <taxon>Sapindales</taxon>
        <taxon>Rutaceae</taxon>
        <taxon>Aurantioideae</taxon>
        <taxon>Citrus</taxon>
    </lineage>
</organism>
<dbReference type="STRING" id="2711.A0A067E447"/>
<keyword evidence="2" id="KW-0460">Magnesium</keyword>
<dbReference type="InterPro" id="IPR036965">
    <property type="entry name" value="Terpene_synth_N_sf"/>
</dbReference>
<name>A0A067E447_CITSI</name>
<dbReference type="PANTHER" id="PTHR31225">
    <property type="entry name" value="OS04G0344100 PROTEIN-RELATED"/>
    <property type="match status" value="1"/>
</dbReference>
<evidence type="ECO:0000256" key="1">
    <source>
        <dbReference type="ARBA" id="ARBA00001946"/>
    </source>
</evidence>
<dbReference type="SUPFAM" id="SSF48239">
    <property type="entry name" value="Terpenoid cyclases/Protein prenyltransferases"/>
    <property type="match status" value="1"/>
</dbReference>
<dbReference type="SMR" id="A0A067E447"/>
<accession>A0A067E447</accession>
<dbReference type="InterPro" id="IPR008930">
    <property type="entry name" value="Terpenoid_cyclase/PrenylTrfase"/>
</dbReference>
<dbReference type="InterPro" id="IPR008949">
    <property type="entry name" value="Isoprenoid_synthase_dom_sf"/>
</dbReference>
<feature type="domain" description="Terpene synthase N-terminal" evidence="4">
    <location>
        <begin position="32"/>
        <end position="212"/>
    </location>
</feature>
<gene>
    <name evidence="5" type="ORF">CISIN_1g044478mg</name>
</gene>
<evidence type="ECO:0000259" key="4">
    <source>
        <dbReference type="Pfam" id="PF01397"/>
    </source>
</evidence>
<dbReference type="Pfam" id="PF01397">
    <property type="entry name" value="Terpene_synth"/>
    <property type="match status" value="1"/>
</dbReference>
<dbReference type="GO" id="GO:0016114">
    <property type="term" value="P:terpenoid biosynthetic process"/>
    <property type="evidence" value="ECO:0007669"/>
    <property type="project" value="InterPro"/>
</dbReference>
<dbReference type="InterPro" id="IPR001906">
    <property type="entry name" value="Terpene_synth_N"/>
</dbReference>
<dbReference type="Gene3D" id="1.10.600.10">
    <property type="entry name" value="Farnesyl Diphosphate Synthase"/>
    <property type="match status" value="1"/>
</dbReference>
<proteinExistence type="predicted"/>
<keyword evidence="6" id="KW-1185">Reference proteome</keyword>
<evidence type="ECO:0000256" key="3">
    <source>
        <dbReference type="ARBA" id="ARBA00023239"/>
    </source>
</evidence>
<reference evidence="5 6" key="1">
    <citation type="submission" date="2014-04" db="EMBL/GenBank/DDBJ databases">
        <authorList>
            <consortium name="International Citrus Genome Consortium"/>
            <person name="Gmitter F."/>
            <person name="Chen C."/>
            <person name="Farmerie W."/>
            <person name="Harkins T."/>
            <person name="Desany B."/>
            <person name="Mohiuddin M."/>
            <person name="Kodira C."/>
            <person name="Borodovsky M."/>
            <person name="Lomsadze A."/>
            <person name="Burns P."/>
            <person name="Jenkins J."/>
            <person name="Prochnik S."/>
            <person name="Shu S."/>
            <person name="Chapman J."/>
            <person name="Pitluck S."/>
            <person name="Schmutz J."/>
            <person name="Rokhsar D."/>
        </authorList>
    </citation>
    <scope>NUCLEOTIDE SEQUENCE</scope>
</reference>
<sequence length="232" mass="26743">MSFPVSASPNKVIRINAEKESTRRSANFDPTIWGDYFLSYTGDFKESGDASVKHQELKKEIRTMLRADINKPSQTKLDLIDDIQRLGVSYHFESEIDEILQKMHEANQDCDLGDDENVQELYYISLQFRLLRQNGYKISAADVFNSFKDSNGNFKSFLKRDIRGMLSLYEAAHLRVHGENILNEALTFTVTHLESFTSQSNTQLAAQVNRALNRPIRKSLPRLEAKHYMPIY</sequence>
<protein>
    <recommendedName>
        <fullName evidence="4">Terpene synthase N-terminal domain-containing protein</fullName>
    </recommendedName>
</protein>
<evidence type="ECO:0000313" key="6">
    <source>
        <dbReference type="Proteomes" id="UP000027120"/>
    </source>
</evidence>
<dbReference type="Gene3D" id="1.50.10.130">
    <property type="entry name" value="Terpene synthase, N-terminal domain"/>
    <property type="match status" value="1"/>
</dbReference>
<dbReference type="PANTHER" id="PTHR31225:SF221">
    <property type="entry name" value="(-)-GERMACRENE D SYNTHASE"/>
    <property type="match status" value="1"/>
</dbReference>
<dbReference type="AlphaFoldDB" id="A0A067E447"/>
<dbReference type="EMBL" id="KK785241">
    <property type="protein sequence ID" value="KDO45656.1"/>
    <property type="molecule type" value="Genomic_DNA"/>
</dbReference>
<keyword evidence="3" id="KW-0456">Lyase</keyword>
<evidence type="ECO:0000256" key="2">
    <source>
        <dbReference type="ARBA" id="ARBA00022842"/>
    </source>
</evidence>